<feature type="domain" description="Glycosyltransferase 2-like" evidence="8">
    <location>
        <begin position="10"/>
        <end position="140"/>
    </location>
</feature>
<accession>A0A644VYZ0</accession>
<evidence type="ECO:0000313" key="9">
    <source>
        <dbReference type="EMBL" id="MPL95682.1"/>
    </source>
</evidence>
<dbReference type="Gene3D" id="3.90.550.10">
    <property type="entry name" value="Spore Coat Polysaccharide Biosynthesis Protein SpsA, Chain A"/>
    <property type="match status" value="1"/>
</dbReference>
<keyword evidence="4" id="KW-0812">Transmembrane</keyword>
<keyword evidence="3 9" id="KW-0808">Transferase</keyword>
<dbReference type="Pfam" id="PF00535">
    <property type="entry name" value="Glycos_transf_2"/>
    <property type="match status" value="1"/>
</dbReference>
<comment type="caution">
    <text evidence="9">The sequence shown here is derived from an EMBL/GenBank/DDBJ whole genome shotgun (WGS) entry which is preliminary data.</text>
</comment>
<dbReference type="PANTHER" id="PTHR48090:SF3">
    <property type="entry name" value="UNDECAPRENYL-PHOSPHATE 4-DEOXY-4-FORMAMIDO-L-ARABINOSE TRANSFERASE"/>
    <property type="match status" value="1"/>
</dbReference>
<dbReference type="SUPFAM" id="SSF53448">
    <property type="entry name" value="Nucleotide-diphospho-sugar transferases"/>
    <property type="match status" value="1"/>
</dbReference>
<dbReference type="EC" id="2.4.1.-" evidence="9"/>
<name>A0A644VYZ0_9ZZZZ</name>
<evidence type="ECO:0000256" key="2">
    <source>
        <dbReference type="ARBA" id="ARBA00022676"/>
    </source>
</evidence>
<reference evidence="9" key="1">
    <citation type="submission" date="2019-08" db="EMBL/GenBank/DDBJ databases">
        <authorList>
            <person name="Kucharzyk K."/>
            <person name="Murdoch R.W."/>
            <person name="Higgins S."/>
            <person name="Loffler F."/>
        </authorList>
    </citation>
    <scope>NUCLEOTIDE SEQUENCE</scope>
</reference>
<dbReference type="EMBL" id="VSSQ01000477">
    <property type="protein sequence ID" value="MPL95682.1"/>
    <property type="molecule type" value="Genomic_DNA"/>
</dbReference>
<sequence>MNRTGAYKLTVTIPVLNEEDNIPSLIKRLDSLASTCNNFPVCFLFIDDGSKDGSLKIIKDICNKRENYFFLKFERNYGLSAALKAGFDYAQSEFTGYIDADLQVAPEDFSLLIPYINDYEMVMGIRQHRKDSVVKAISSKIANGFRRMMTGDGVEDTGCPLKIIRSSFAKRIPMFNGMHRFLPALLLLQNGKIKQVPVEHHPRVAGVSKFHLFNRLVGPFMDTFAYRWMKKRYINYSVSDNNLG</sequence>
<evidence type="ECO:0000256" key="7">
    <source>
        <dbReference type="ARBA" id="ARBA00023136"/>
    </source>
</evidence>
<dbReference type="PANTHER" id="PTHR48090">
    <property type="entry name" value="UNDECAPRENYL-PHOSPHATE 4-DEOXY-4-FORMAMIDO-L-ARABINOSE TRANSFERASE-RELATED"/>
    <property type="match status" value="1"/>
</dbReference>
<evidence type="ECO:0000256" key="5">
    <source>
        <dbReference type="ARBA" id="ARBA00022985"/>
    </source>
</evidence>
<dbReference type="CDD" id="cd04187">
    <property type="entry name" value="DPM1_like_bac"/>
    <property type="match status" value="1"/>
</dbReference>
<evidence type="ECO:0000256" key="6">
    <source>
        <dbReference type="ARBA" id="ARBA00022989"/>
    </source>
</evidence>
<dbReference type="InterPro" id="IPR050256">
    <property type="entry name" value="Glycosyltransferase_2"/>
</dbReference>
<dbReference type="GO" id="GO:0009103">
    <property type="term" value="P:lipopolysaccharide biosynthetic process"/>
    <property type="evidence" value="ECO:0007669"/>
    <property type="project" value="UniProtKB-KW"/>
</dbReference>
<keyword evidence="2 9" id="KW-0328">Glycosyltransferase</keyword>
<keyword evidence="6" id="KW-1133">Transmembrane helix</keyword>
<protein>
    <submittedName>
        <fullName evidence="9">Dodecaprenyl-phosphate galacturonate synthase</fullName>
        <ecNumber evidence="9">2.4.1.-</ecNumber>
    </submittedName>
</protein>
<dbReference type="InterPro" id="IPR001173">
    <property type="entry name" value="Glyco_trans_2-like"/>
</dbReference>
<proteinExistence type="predicted"/>
<evidence type="ECO:0000256" key="3">
    <source>
        <dbReference type="ARBA" id="ARBA00022679"/>
    </source>
</evidence>
<evidence type="ECO:0000256" key="1">
    <source>
        <dbReference type="ARBA" id="ARBA00022475"/>
    </source>
</evidence>
<evidence type="ECO:0000256" key="4">
    <source>
        <dbReference type="ARBA" id="ARBA00022692"/>
    </source>
</evidence>
<organism evidence="9">
    <name type="scientific">bioreactor metagenome</name>
    <dbReference type="NCBI Taxonomy" id="1076179"/>
    <lineage>
        <taxon>unclassified sequences</taxon>
        <taxon>metagenomes</taxon>
        <taxon>ecological metagenomes</taxon>
    </lineage>
</organism>
<keyword evidence="1" id="KW-1003">Cell membrane</keyword>
<gene>
    <name evidence="9" type="primary">rgtE_7</name>
    <name evidence="9" type="ORF">SDC9_41854</name>
</gene>
<dbReference type="AlphaFoldDB" id="A0A644VYZ0"/>
<dbReference type="GO" id="GO:0099621">
    <property type="term" value="F:undecaprenyl-phosphate 4-deoxy-4-formamido-L-arabinose transferase activity"/>
    <property type="evidence" value="ECO:0007669"/>
    <property type="project" value="TreeGrafter"/>
</dbReference>
<keyword evidence="5" id="KW-0448">Lipopolysaccharide biosynthesis</keyword>
<evidence type="ECO:0000259" key="8">
    <source>
        <dbReference type="Pfam" id="PF00535"/>
    </source>
</evidence>
<dbReference type="GO" id="GO:0005886">
    <property type="term" value="C:plasma membrane"/>
    <property type="evidence" value="ECO:0007669"/>
    <property type="project" value="TreeGrafter"/>
</dbReference>
<dbReference type="InterPro" id="IPR029044">
    <property type="entry name" value="Nucleotide-diphossugar_trans"/>
</dbReference>
<keyword evidence="7" id="KW-0472">Membrane</keyword>